<accession>A0A6A5B9G0</accession>
<name>A0A6A5B9G0_NAEFO</name>
<dbReference type="Proteomes" id="UP000444721">
    <property type="component" value="Unassembled WGS sequence"/>
</dbReference>
<feature type="compositionally biased region" description="Basic and acidic residues" evidence="1">
    <location>
        <begin position="134"/>
        <end position="151"/>
    </location>
</feature>
<feature type="compositionally biased region" description="Basic and acidic residues" evidence="1">
    <location>
        <begin position="166"/>
        <end position="175"/>
    </location>
</feature>
<dbReference type="AlphaFoldDB" id="A0A6A5B9G0"/>
<dbReference type="VEuPathDB" id="AmoebaDB:NF0089900"/>
<dbReference type="VEuPathDB" id="AmoebaDB:NfTy_076880"/>
<feature type="region of interest" description="Disordered" evidence="1">
    <location>
        <begin position="44"/>
        <end position="91"/>
    </location>
</feature>
<feature type="region of interest" description="Disordered" evidence="1">
    <location>
        <begin position="134"/>
        <end position="180"/>
    </location>
</feature>
<protein>
    <submittedName>
        <fullName evidence="2">Uncharacterized protein</fullName>
    </submittedName>
</protein>
<proteinExistence type="predicted"/>
<comment type="caution">
    <text evidence="2">The sequence shown here is derived from an EMBL/GenBank/DDBJ whole genome shotgun (WGS) entry which is preliminary data.</text>
</comment>
<evidence type="ECO:0000313" key="2">
    <source>
        <dbReference type="EMBL" id="KAF0974813.1"/>
    </source>
</evidence>
<gene>
    <name evidence="2" type="ORF">FDP41_006287</name>
</gene>
<reference evidence="2 3" key="1">
    <citation type="journal article" date="2019" name="Sci. Rep.">
        <title>Nanopore sequencing improves the draft genome of the human pathogenic amoeba Naegleria fowleri.</title>
        <authorList>
            <person name="Liechti N."/>
            <person name="Schurch N."/>
            <person name="Bruggmann R."/>
            <person name="Wittwer M."/>
        </authorList>
    </citation>
    <scope>NUCLEOTIDE SEQUENCE [LARGE SCALE GENOMIC DNA]</scope>
    <source>
        <strain evidence="2 3">ATCC 30894</strain>
    </source>
</reference>
<organism evidence="2 3">
    <name type="scientific">Naegleria fowleri</name>
    <name type="common">Brain eating amoeba</name>
    <dbReference type="NCBI Taxonomy" id="5763"/>
    <lineage>
        <taxon>Eukaryota</taxon>
        <taxon>Discoba</taxon>
        <taxon>Heterolobosea</taxon>
        <taxon>Tetramitia</taxon>
        <taxon>Eutetramitia</taxon>
        <taxon>Vahlkampfiidae</taxon>
        <taxon>Naegleria</taxon>
    </lineage>
</organism>
<feature type="compositionally biased region" description="Acidic residues" evidence="1">
    <location>
        <begin position="69"/>
        <end position="84"/>
    </location>
</feature>
<sequence length="208" mass="23886">MKSLASVQNQKGVSSLKKPYFLLKRKREPCEERNQMFNSVDNQGHEDVYCSSEDEMQEEPVYGTTSDTSECEVDSQCEDVSSSDEESRSLSKELLFKVRESKKRMSSFVEELQERITSGQLAEQSKSYIRMMKKESGQLKKDETNSRRKNEVNPFKISTKKTHTSTRVEKEDVSKKGSTHLESTLSHIGKTLSTLVAELKQLRNQLQE</sequence>
<dbReference type="RefSeq" id="XP_044559526.1">
    <property type="nucleotide sequence ID" value="XM_044709905.1"/>
</dbReference>
<dbReference type="OrthoDB" id="10589987at2759"/>
<evidence type="ECO:0000256" key="1">
    <source>
        <dbReference type="SAM" id="MobiDB-lite"/>
    </source>
</evidence>
<dbReference type="VEuPathDB" id="AmoebaDB:FDP41_006287"/>
<evidence type="ECO:0000313" key="3">
    <source>
        <dbReference type="Proteomes" id="UP000444721"/>
    </source>
</evidence>
<keyword evidence="3" id="KW-1185">Reference proteome</keyword>
<dbReference type="GeneID" id="68113505"/>
<dbReference type="EMBL" id="VFQX01000051">
    <property type="protein sequence ID" value="KAF0974813.1"/>
    <property type="molecule type" value="Genomic_DNA"/>
</dbReference>